<sequence>MTFVAISTIVNGVKKGLPIHYVFMPSNTERFHFLDGLRGIASLLIVIHHTFTTHIVAFLDQHGWSVPGFLLLTFTQSGVELFFVLSGVVLLRPYLRSGRRLDVKNFYYRRFRRIYPPYAAALVFGAAVVWVILAFPTWYSEELLPFSFRELVEQAFIFNFDGVYFNIAWWSLQIEILFYILVPVIIHRFAAARRFSYRRLWLLITLTLLLTTCAQVYLDATHPHIYSYHATRLIFYKFIDYPICFLLGVYLAASDSNPKEAVLFILAGILLIAASWFFLPFGYAGCGLVYAGMIVLMFQENRLKRLFERPLFVWLGERSFSLFLTHVSVIHLLNFAVSNFLPGRNLLYGAVTRLLMFPVCLFAAMLLFQFVERRYARGLQTANRFWPWSGRKKEKPDQAAVTGF</sequence>
<keyword evidence="3" id="KW-0012">Acyltransferase</keyword>
<evidence type="ECO:0000256" key="1">
    <source>
        <dbReference type="SAM" id="Phobius"/>
    </source>
</evidence>
<organism evidence="3 4">
    <name type="scientific">Larkinella terrae</name>
    <dbReference type="NCBI Taxonomy" id="2025311"/>
    <lineage>
        <taxon>Bacteria</taxon>
        <taxon>Pseudomonadati</taxon>
        <taxon>Bacteroidota</taxon>
        <taxon>Cytophagia</taxon>
        <taxon>Cytophagales</taxon>
        <taxon>Spirosomataceae</taxon>
        <taxon>Larkinella</taxon>
    </lineage>
</organism>
<feature type="domain" description="Acyltransferase 3" evidence="2">
    <location>
        <begin position="32"/>
        <end position="367"/>
    </location>
</feature>
<accession>A0A7K0EEN9</accession>
<reference evidence="3 4" key="1">
    <citation type="journal article" date="2018" name="Antonie Van Leeuwenhoek">
        <title>Larkinella terrae sp. nov., isolated from soil on Jeju Island, South Korea.</title>
        <authorList>
            <person name="Ten L.N."/>
            <person name="Jeon J."/>
            <person name="Park S.J."/>
            <person name="Park S."/>
            <person name="Lee S.Y."/>
            <person name="Kim M.K."/>
            <person name="Jung H.Y."/>
        </authorList>
    </citation>
    <scope>NUCLEOTIDE SEQUENCE [LARGE SCALE GENOMIC DNA]</scope>
    <source>
        <strain evidence="3 4">KCTC 52001</strain>
    </source>
</reference>
<keyword evidence="4" id="KW-1185">Reference proteome</keyword>
<dbReference type="Proteomes" id="UP000441754">
    <property type="component" value="Unassembled WGS sequence"/>
</dbReference>
<dbReference type="OrthoDB" id="290051at2"/>
<feature type="transmembrane region" description="Helical" evidence="1">
    <location>
        <begin position="40"/>
        <end position="59"/>
    </location>
</feature>
<keyword evidence="1" id="KW-0812">Transmembrane</keyword>
<feature type="transmembrane region" description="Helical" evidence="1">
    <location>
        <begin position="167"/>
        <end position="188"/>
    </location>
</feature>
<comment type="caution">
    <text evidence="3">The sequence shown here is derived from an EMBL/GenBank/DDBJ whole genome shotgun (WGS) entry which is preliminary data.</text>
</comment>
<evidence type="ECO:0000259" key="2">
    <source>
        <dbReference type="Pfam" id="PF01757"/>
    </source>
</evidence>
<feature type="transmembrane region" description="Helical" evidence="1">
    <location>
        <begin position="347"/>
        <end position="368"/>
    </location>
</feature>
<dbReference type="GO" id="GO:0016747">
    <property type="term" value="F:acyltransferase activity, transferring groups other than amino-acyl groups"/>
    <property type="evidence" value="ECO:0007669"/>
    <property type="project" value="InterPro"/>
</dbReference>
<dbReference type="PANTHER" id="PTHR23028:SF53">
    <property type="entry name" value="ACYL_TRANSF_3 DOMAIN-CONTAINING PROTEIN"/>
    <property type="match status" value="1"/>
</dbReference>
<dbReference type="EMBL" id="WJXZ01000001">
    <property type="protein sequence ID" value="MRS59928.1"/>
    <property type="molecule type" value="Genomic_DNA"/>
</dbReference>
<dbReference type="AlphaFoldDB" id="A0A7K0EEN9"/>
<dbReference type="PANTHER" id="PTHR23028">
    <property type="entry name" value="ACETYLTRANSFERASE"/>
    <property type="match status" value="1"/>
</dbReference>
<evidence type="ECO:0000313" key="3">
    <source>
        <dbReference type="EMBL" id="MRS59928.1"/>
    </source>
</evidence>
<gene>
    <name evidence="3" type="ORF">GJJ30_01395</name>
</gene>
<proteinExistence type="predicted"/>
<feature type="transmembrane region" description="Helical" evidence="1">
    <location>
        <begin position="282"/>
        <end position="299"/>
    </location>
</feature>
<feature type="transmembrane region" description="Helical" evidence="1">
    <location>
        <begin position="71"/>
        <end position="95"/>
    </location>
</feature>
<feature type="transmembrane region" description="Helical" evidence="1">
    <location>
        <begin position="233"/>
        <end position="253"/>
    </location>
</feature>
<feature type="transmembrane region" description="Helical" evidence="1">
    <location>
        <begin position="260"/>
        <end position="276"/>
    </location>
</feature>
<name>A0A7K0EEN9_9BACT</name>
<dbReference type="RefSeq" id="WP_154172384.1">
    <property type="nucleotide sequence ID" value="NZ_WJXZ01000001.1"/>
</dbReference>
<dbReference type="InterPro" id="IPR002656">
    <property type="entry name" value="Acyl_transf_3_dom"/>
</dbReference>
<dbReference type="InterPro" id="IPR050879">
    <property type="entry name" value="Acyltransferase_3"/>
</dbReference>
<dbReference type="GO" id="GO:0016020">
    <property type="term" value="C:membrane"/>
    <property type="evidence" value="ECO:0007669"/>
    <property type="project" value="TreeGrafter"/>
</dbReference>
<keyword evidence="1" id="KW-0472">Membrane</keyword>
<keyword evidence="1" id="KW-1133">Transmembrane helix</keyword>
<keyword evidence="3" id="KW-0808">Transferase</keyword>
<feature type="transmembrane region" description="Helical" evidence="1">
    <location>
        <begin position="115"/>
        <end position="139"/>
    </location>
</feature>
<dbReference type="Pfam" id="PF01757">
    <property type="entry name" value="Acyl_transf_3"/>
    <property type="match status" value="1"/>
</dbReference>
<feature type="transmembrane region" description="Helical" evidence="1">
    <location>
        <begin position="320"/>
        <end position="341"/>
    </location>
</feature>
<evidence type="ECO:0000313" key="4">
    <source>
        <dbReference type="Proteomes" id="UP000441754"/>
    </source>
</evidence>
<protein>
    <submittedName>
        <fullName evidence="3">Acyltransferase family protein</fullName>
    </submittedName>
</protein>
<feature type="transmembrane region" description="Helical" evidence="1">
    <location>
        <begin position="200"/>
        <end position="218"/>
    </location>
</feature>
<dbReference type="GO" id="GO:0000271">
    <property type="term" value="P:polysaccharide biosynthetic process"/>
    <property type="evidence" value="ECO:0007669"/>
    <property type="project" value="TreeGrafter"/>
</dbReference>